<feature type="domain" description="Apple" evidence="2">
    <location>
        <begin position="118"/>
        <end position="163"/>
    </location>
</feature>
<evidence type="ECO:0000259" key="2">
    <source>
        <dbReference type="Pfam" id="PF14295"/>
    </source>
</evidence>
<protein>
    <recommendedName>
        <fullName evidence="2">Apple domain-containing protein</fullName>
    </recommendedName>
</protein>
<dbReference type="OrthoDB" id="271448at2759"/>
<comment type="caution">
    <text evidence="3">The sequence shown here is derived from an EMBL/GenBank/DDBJ whole genome shotgun (WGS) entry which is preliminary data.</text>
</comment>
<reference evidence="3" key="1">
    <citation type="journal article" date="2021" name="J Fungi (Basel)">
        <title>Virulence traits and population genomics of the black yeast Aureobasidium melanogenum.</title>
        <authorList>
            <person name="Cernosa A."/>
            <person name="Sun X."/>
            <person name="Gostincar C."/>
            <person name="Fang C."/>
            <person name="Gunde-Cimerman N."/>
            <person name="Song Z."/>
        </authorList>
    </citation>
    <scope>NUCLEOTIDE SEQUENCE</scope>
    <source>
        <strain evidence="3">EXF-8016</strain>
    </source>
</reference>
<reference evidence="3" key="2">
    <citation type="submission" date="2021-08" db="EMBL/GenBank/DDBJ databases">
        <authorList>
            <person name="Gostincar C."/>
            <person name="Sun X."/>
            <person name="Song Z."/>
            <person name="Gunde-Cimerman N."/>
        </authorList>
    </citation>
    <scope>NUCLEOTIDE SEQUENCE</scope>
    <source>
        <strain evidence="3">EXF-8016</strain>
    </source>
</reference>
<evidence type="ECO:0000313" key="4">
    <source>
        <dbReference type="Proteomes" id="UP000767238"/>
    </source>
</evidence>
<gene>
    <name evidence="3" type="ORF">KCV03_g8454</name>
</gene>
<feature type="domain" description="Apple" evidence="2">
    <location>
        <begin position="254"/>
        <end position="274"/>
    </location>
</feature>
<dbReference type="Gene3D" id="3.50.4.10">
    <property type="entry name" value="Hepatocyte Growth Factor"/>
    <property type="match status" value="1"/>
</dbReference>
<evidence type="ECO:0000313" key="3">
    <source>
        <dbReference type="EMBL" id="KAH0214494.1"/>
    </source>
</evidence>
<dbReference type="PANTHER" id="PTHR36578:SF2">
    <property type="entry name" value="PA14 DOMAIN-CONTAINING PROTEIN"/>
    <property type="match status" value="1"/>
</dbReference>
<feature type="chain" id="PRO_5040267799" description="Apple domain-containing protein" evidence="1">
    <location>
        <begin position="17"/>
        <end position="762"/>
    </location>
</feature>
<dbReference type="EMBL" id="JAHFYH010000082">
    <property type="protein sequence ID" value="KAH0214494.1"/>
    <property type="molecule type" value="Genomic_DNA"/>
</dbReference>
<proteinExistence type="predicted"/>
<feature type="signal peptide" evidence="1">
    <location>
        <begin position="1"/>
        <end position="16"/>
    </location>
</feature>
<dbReference type="InterPro" id="IPR003609">
    <property type="entry name" value="Pan_app"/>
</dbReference>
<keyword evidence="1" id="KW-0732">Signal</keyword>
<evidence type="ECO:0000256" key="1">
    <source>
        <dbReference type="SAM" id="SignalP"/>
    </source>
</evidence>
<dbReference type="Pfam" id="PF14295">
    <property type="entry name" value="PAN_4"/>
    <property type="match status" value="2"/>
</dbReference>
<feature type="non-terminal residue" evidence="3">
    <location>
        <position position="762"/>
    </location>
</feature>
<organism evidence="3 4">
    <name type="scientific">Aureobasidium melanogenum</name>
    <name type="common">Aureobasidium pullulans var. melanogenum</name>
    <dbReference type="NCBI Taxonomy" id="46634"/>
    <lineage>
        <taxon>Eukaryota</taxon>
        <taxon>Fungi</taxon>
        <taxon>Dikarya</taxon>
        <taxon>Ascomycota</taxon>
        <taxon>Pezizomycotina</taxon>
        <taxon>Dothideomycetes</taxon>
        <taxon>Dothideomycetidae</taxon>
        <taxon>Dothideales</taxon>
        <taxon>Saccotheciaceae</taxon>
        <taxon>Aureobasidium</taxon>
    </lineage>
</organism>
<sequence length="762" mass="78176">MHSAILIAAFAAYTCAQNLDTDAIAQADPIPTPDIPVVYSTSFDYAVPAATVIAETVAYDASAAAASASAEVAADANEAQPTGVISKRDDVSCTGLYAKYGSTFTSPSGNLYYISCGADYAGYDLAAVSGSSFANCYAKCDGYPGCVSFSFVGGSGAGTCYLKRRGASTATSNGGVNGGALVNMPTPTNPNICVAQPTGISYTSTPDTDTAFLADRHYSDAATAAQPPAGYTEAFKNLQASNNALGYLGFSLMSSYDPSICAARCDKVNGCQAINIYFERDPTVDPNDVSCADSYGKSYVQIKCVYWGGPVTASNALNSGQYRNKFHVVIAGSNGYVNRSIDTPTGYTGPTYLGNSAISAPQTDCAGYNNTLQGYLWTTGPFDAGRCAAACSAYNANPSGSGVAQTCQFFNTYVLRNNGKDAGQYCALYQQSFPSSASVSSTNINGVTYTFGYSYTFTNATSAGGPAIPCAIASASSIIGASTLQGFCSTLLGFNAPTSTATMIVSPTSTIVSTIIPAASSVVSTSIVTTFVSTSTHMPAKRAEQLQTPAALSFPGSVISAACSLQASKATTTILTTTTSTASTVLFTSLTTATASTATITVTSTIKATATASPNGCAQAAICSNNKPVPTYSCPGQGSDGLCACGTDAAGVNVCYASDSCSKLCEKTSDCANFGKVPMVCVFNTCCNNNGSASSGKGNCLPASTSCPNTGSTRRMFKRRERKFRPVVKRQETTEECTALSCPGTWVDETTGVVVQGVDAPL</sequence>
<name>A0A9P8K2K7_AURME</name>
<dbReference type="AlphaFoldDB" id="A0A9P8K2K7"/>
<dbReference type="Proteomes" id="UP000767238">
    <property type="component" value="Unassembled WGS sequence"/>
</dbReference>
<dbReference type="PANTHER" id="PTHR36578">
    <property type="entry name" value="CHROMOSOME 15, WHOLE GENOME SHOTGUN SEQUENCE"/>
    <property type="match status" value="1"/>
</dbReference>
<accession>A0A9P8K2K7</accession>